<name>A0A6N4R983_BLAVI</name>
<evidence type="ECO:0000313" key="2">
    <source>
        <dbReference type="EMBL" id="TKW60379.1"/>
    </source>
</evidence>
<comment type="caution">
    <text evidence="2">The sequence shown here is derived from an EMBL/GenBank/DDBJ whole genome shotgun (WGS) entry which is preliminary data.</text>
</comment>
<gene>
    <name evidence="2" type="ORF">DI628_05545</name>
</gene>
<dbReference type="Proteomes" id="UP000320948">
    <property type="component" value="Unassembled WGS sequence"/>
</dbReference>
<protein>
    <submittedName>
        <fullName evidence="2">Uncharacterized protein</fullName>
    </submittedName>
</protein>
<feature type="compositionally biased region" description="Basic and acidic residues" evidence="1">
    <location>
        <begin position="10"/>
        <end position="22"/>
    </location>
</feature>
<accession>A0A6N4R983</accession>
<evidence type="ECO:0000256" key="1">
    <source>
        <dbReference type="SAM" id="MobiDB-lite"/>
    </source>
</evidence>
<feature type="compositionally biased region" description="Basic and acidic residues" evidence="1">
    <location>
        <begin position="85"/>
        <end position="98"/>
    </location>
</feature>
<feature type="compositionally biased region" description="Polar residues" evidence="1">
    <location>
        <begin position="30"/>
        <end position="39"/>
    </location>
</feature>
<dbReference type="AlphaFoldDB" id="A0A6N4R983"/>
<organism evidence="2 3">
    <name type="scientific">Blastochloris viridis</name>
    <name type="common">Rhodopseudomonas viridis</name>
    <dbReference type="NCBI Taxonomy" id="1079"/>
    <lineage>
        <taxon>Bacteria</taxon>
        <taxon>Pseudomonadati</taxon>
        <taxon>Pseudomonadota</taxon>
        <taxon>Alphaproteobacteria</taxon>
        <taxon>Hyphomicrobiales</taxon>
        <taxon>Blastochloridaceae</taxon>
        <taxon>Blastochloris</taxon>
    </lineage>
</organism>
<dbReference type="EMBL" id="VAFM01000002">
    <property type="protein sequence ID" value="TKW60379.1"/>
    <property type="molecule type" value="Genomic_DNA"/>
</dbReference>
<feature type="region of interest" description="Disordered" evidence="1">
    <location>
        <begin position="1"/>
        <end position="98"/>
    </location>
</feature>
<reference evidence="2 3" key="1">
    <citation type="journal article" date="2017" name="Nat. Commun.">
        <title>In situ click chemistry generation of cyclooxygenase-2 inhibitors.</title>
        <authorList>
            <person name="Bhardwaj A."/>
            <person name="Kaur J."/>
            <person name="Wuest M."/>
            <person name="Wuest F."/>
        </authorList>
    </citation>
    <scope>NUCLEOTIDE SEQUENCE [LARGE SCALE GENOMIC DNA]</scope>
    <source>
        <strain evidence="2">S2_018_000_R2_106</strain>
    </source>
</reference>
<sequence>MATDTQRSPRPFEEDTTERGPGKTDGAATNGISGKFTSRSGRKSETAVPAKRTTVKSSANKQPGGRSPNGAGGPTAAAGTARKGNRIEAARQAREANH</sequence>
<evidence type="ECO:0000313" key="3">
    <source>
        <dbReference type="Proteomes" id="UP000320948"/>
    </source>
</evidence>
<proteinExistence type="predicted"/>